<dbReference type="CDD" id="cd00009">
    <property type="entry name" value="AAA"/>
    <property type="match status" value="1"/>
</dbReference>
<evidence type="ECO:0000313" key="5">
    <source>
        <dbReference type="EMBL" id="MBD7984874.1"/>
    </source>
</evidence>
<keyword evidence="6" id="KW-1185">Reference proteome</keyword>
<dbReference type="Pfam" id="PF13541">
    <property type="entry name" value="ChlI"/>
    <property type="match status" value="1"/>
</dbReference>
<dbReference type="PANTHER" id="PTHR32039:SF7">
    <property type="entry name" value="COMPETENCE PROTEIN COMM"/>
    <property type="match status" value="1"/>
</dbReference>
<keyword evidence="3" id="KW-0067">ATP-binding</keyword>
<dbReference type="InterPro" id="IPR003593">
    <property type="entry name" value="AAA+_ATPase"/>
</dbReference>
<dbReference type="SMART" id="SM00382">
    <property type="entry name" value="AAA"/>
    <property type="match status" value="1"/>
</dbReference>
<protein>
    <submittedName>
        <fullName evidence="5">YifB family Mg chelatase-like AAA ATPase</fullName>
    </submittedName>
</protein>
<dbReference type="SUPFAM" id="SSF54211">
    <property type="entry name" value="Ribosomal protein S5 domain 2-like"/>
    <property type="match status" value="1"/>
</dbReference>
<dbReference type="NCBIfam" id="TIGR00368">
    <property type="entry name" value="YifB family Mg chelatase-like AAA ATPase"/>
    <property type="match status" value="1"/>
</dbReference>
<dbReference type="PANTHER" id="PTHR32039">
    <property type="entry name" value="MAGNESIUM-CHELATASE SUBUNIT CHLI"/>
    <property type="match status" value="1"/>
</dbReference>
<evidence type="ECO:0000256" key="2">
    <source>
        <dbReference type="ARBA" id="ARBA00022741"/>
    </source>
</evidence>
<name>A0ABR8UAU4_9BACL</name>
<dbReference type="Proteomes" id="UP000626786">
    <property type="component" value="Unassembled WGS sequence"/>
</dbReference>
<reference evidence="5 6" key="1">
    <citation type="submission" date="2020-08" db="EMBL/GenBank/DDBJ databases">
        <title>A Genomic Blueprint of the Chicken Gut Microbiome.</title>
        <authorList>
            <person name="Gilroy R."/>
            <person name="Ravi A."/>
            <person name="Getino M."/>
            <person name="Pursley I."/>
            <person name="Horton D.L."/>
            <person name="Alikhan N.-F."/>
            <person name="Baker D."/>
            <person name="Gharbi K."/>
            <person name="Hall N."/>
            <person name="Watson M."/>
            <person name="Adriaenssens E.M."/>
            <person name="Foster-Nyarko E."/>
            <person name="Jarju S."/>
            <person name="Secka A."/>
            <person name="Antonio M."/>
            <person name="Oren A."/>
            <person name="Chaudhuri R."/>
            <person name="La Ragione R.M."/>
            <person name="Hildebrand F."/>
            <person name="Pallen M.J."/>
        </authorList>
    </citation>
    <scope>NUCLEOTIDE SEQUENCE [LARGE SCALE GENOMIC DNA]</scope>
    <source>
        <strain evidence="5 6">Sa2YVA2</strain>
    </source>
</reference>
<proteinExistence type="inferred from homology"/>
<evidence type="ECO:0000313" key="6">
    <source>
        <dbReference type="Proteomes" id="UP000626786"/>
    </source>
</evidence>
<evidence type="ECO:0000256" key="3">
    <source>
        <dbReference type="ARBA" id="ARBA00022840"/>
    </source>
</evidence>
<comment type="similarity">
    <text evidence="1">Belongs to the Mg-chelatase subunits D/I family. ComM subfamily.</text>
</comment>
<evidence type="ECO:0000259" key="4">
    <source>
        <dbReference type="SMART" id="SM00382"/>
    </source>
</evidence>
<comment type="caution">
    <text evidence="5">The sequence shown here is derived from an EMBL/GenBank/DDBJ whole genome shotgun (WGS) entry which is preliminary data.</text>
</comment>
<dbReference type="InterPro" id="IPR020568">
    <property type="entry name" value="Ribosomal_Su5_D2-typ_SF"/>
</dbReference>
<organism evidence="5 6">
    <name type="scientific">Sporosarcina quadrami</name>
    <dbReference type="NCBI Taxonomy" id="2762234"/>
    <lineage>
        <taxon>Bacteria</taxon>
        <taxon>Bacillati</taxon>
        <taxon>Bacillota</taxon>
        <taxon>Bacilli</taxon>
        <taxon>Bacillales</taxon>
        <taxon>Caryophanaceae</taxon>
        <taxon>Sporosarcina</taxon>
    </lineage>
</organism>
<dbReference type="SUPFAM" id="SSF52540">
    <property type="entry name" value="P-loop containing nucleoside triphosphate hydrolases"/>
    <property type="match status" value="1"/>
</dbReference>
<accession>A0ABR8UAU4</accession>
<dbReference type="InterPro" id="IPR027417">
    <property type="entry name" value="P-loop_NTPase"/>
</dbReference>
<dbReference type="InterPro" id="IPR004482">
    <property type="entry name" value="Mg_chelat-rel"/>
</dbReference>
<dbReference type="InterPro" id="IPR045006">
    <property type="entry name" value="CHLI-like"/>
</dbReference>
<gene>
    <name evidence="5" type="ORF">H9649_09785</name>
</gene>
<dbReference type="InterPro" id="IPR025158">
    <property type="entry name" value="Mg_chelat-rel_C"/>
</dbReference>
<dbReference type="Pfam" id="PF01078">
    <property type="entry name" value="Mg_chelatase"/>
    <property type="match status" value="1"/>
</dbReference>
<dbReference type="InterPro" id="IPR014721">
    <property type="entry name" value="Ribsml_uS5_D2-typ_fold_subgr"/>
</dbReference>
<dbReference type="RefSeq" id="WP_191694561.1">
    <property type="nucleotide sequence ID" value="NZ_JACSQN010000007.1"/>
</dbReference>
<sequence length="512" mass="56758">MTNIMSVGLQGMKGHKVAIEANVRMDREQFVIIGLPDASIKESKERVLSCLHAMNIDISMKKITVHLSPADIRKSGTGFDCAMLLAVIQEVMQKPLPIDESTCVIAALSLNCELVPFHGMIPAIQQAVALGFKRILIPPIDVSFLQHVEAVEIIPLPDVETLISYLNGHSPSISDSFQQLHIEGMKLSNIEQSIADFSYIRGHQETKRVLEIAAAGCHHVLLTGPPGCGKSMLADAFHTIVPDLTPEEIVELYGIYHLARENRGMSARPPYRHPHHSASSISLIGGGTFPKPGEISLANRGVLFLDELGEFPRKTLDMLRQPMELGEVTISRVRQTVMYPSRFILIAATNPCPCGYAGSNEKYCTCTSKQVTSYQLKASGPLSDRLDFIVPLKSVGFQAHSTTEDSSVIRERTTRARTIQRKRYGNEWLNGFVPLQVLEETCRFTAKQKSLVQTVCFEQKWSNRTQLKLLRISRTIADLEGSSSISDEALQEAIRWKMNEPDLLDTLKTGGI</sequence>
<dbReference type="PRINTS" id="PR01657">
    <property type="entry name" value="MCMFAMILY"/>
</dbReference>
<dbReference type="Gene3D" id="3.30.230.10">
    <property type="match status" value="1"/>
</dbReference>
<dbReference type="EMBL" id="JACSQN010000007">
    <property type="protein sequence ID" value="MBD7984874.1"/>
    <property type="molecule type" value="Genomic_DNA"/>
</dbReference>
<dbReference type="Gene3D" id="3.40.50.300">
    <property type="entry name" value="P-loop containing nucleotide triphosphate hydrolases"/>
    <property type="match status" value="1"/>
</dbReference>
<dbReference type="InterPro" id="IPR000523">
    <property type="entry name" value="Mg_chelatse_chII-like_cat_dom"/>
</dbReference>
<feature type="domain" description="AAA+ ATPase" evidence="4">
    <location>
        <begin position="216"/>
        <end position="396"/>
    </location>
</feature>
<evidence type="ECO:0000256" key="1">
    <source>
        <dbReference type="ARBA" id="ARBA00006354"/>
    </source>
</evidence>
<keyword evidence="2" id="KW-0547">Nucleotide-binding</keyword>
<dbReference type="Pfam" id="PF13335">
    <property type="entry name" value="Mg_chelatase_C"/>
    <property type="match status" value="1"/>
</dbReference>
<dbReference type="InterPro" id="IPR001208">
    <property type="entry name" value="MCM_dom"/>
</dbReference>